<feature type="transmembrane region" description="Helical" evidence="5">
    <location>
        <begin position="33"/>
        <end position="56"/>
    </location>
</feature>
<reference evidence="6 7" key="1">
    <citation type="journal article" date="2011" name="J. Bacteriol.">
        <title>Genome sequence of the mercury-methylating and pleomorphic Desulfovibrio africanus Strain Walvis Bay.</title>
        <authorList>
            <person name="Brown S.D."/>
            <person name="Wall J.D."/>
            <person name="Kucken A.M."/>
            <person name="Gilmour C.C."/>
            <person name="Podar M."/>
            <person name="Brandt C.C."/>
            <person name="Teshima H."/>
            <person name="Detter J.C."/>
            <person name="Han C.S."/>
            <person name="Land M.L."/>
            <person name="Lucas S."/>
            <person name="Han J."/>
            <person name="Pennacchio L."/>
            <person name="Nolan M."/>
            <person name="Pitluck S."/>
            <person name="Woyke T."/>
            <person name="Goodwin L."/>
            <person name="Palumbo A.V."/>
            <person name="Elias D.A."/>
        </authorList>
    </citation>
    <scope>NUCLEOTIDE SEQUENCE [LARGE SCALE GENOMIC DNA]</scope>
    <source>
        <strain evidence="6 7">Walvis Bay</strain>
    </source>
</reference>
<dbReference type="KEGG" id="daf:Desaf_2829"/>
<evidence type="ECO:0000256" key="1">
    <source>
        <dbReference type="ARBA" id="ARBA00022475"/>
    </source>
</evidence>
<sequence precursor="true">MLKWALIFFILSIVFGFFGFTGAARFSKGVAKFLVVLFVIMLLLAILFIVLAAMAVY</sequence>
<dbReference type="AlphaFoldDB" id="F3Z1D9"/>
<dbReference type="Proteomes" id="UP000007844">
    <property type="component" value="Chromosome"/>
</dbReference>
<gene>
    <name evidence="6" type="ORF">Desaf_2829</name>
</gene>
<organism evidence="6 7">
    <name type="scientific">Desulfocurvibacter africanus subsp. africanus str. Walvis Bay</name>
    <dbReference type="NCBI Taxonomy" id="690850"/>
    <lineage>
        <taxon>Bacteria</taxon>
        <taxon>Pseudomonadati</taxon>
        <taxon>Thermodesulfobacteriota</taxon>
        <taxon>Desulfovibrionia</taxon>
        <taxon>Desulfovibrionales</taxon>
        <taxon>Desulfovibrionaceae</taxon>
        <taxon>Desulfocurvibacter</taxon>
    </lineage>
</organism>
<evidence type="ECO:0000256" key="5">
    <source>
        <dbReference type="SAM" id="Phobius"/>
    </source>
</evidence>
<keyword evidence="2 5" id="KW-0812">Transmembrane</keyword>
<accession>F3Z1D9</accession>
<keyword evidence="3 5" id="KW-1133">Transmembrane helix</keyword>
<keyword evidence="1" id="KW-1003">Cell membrane</keyword>
<evidence type="ECO:0000256" key="3">
    <source>
        <dbReference type="ARBA" id="ARBA00022989"/>
    </source>
</evidence>
<evidence type="ECO:0000256" key="2">
    <source>
        <dbReference type="ARBA" id="ARBA00022692"/>
    </source>
</evidence>
<dbReference type="HOGENOM" id="CLU_187346_1_1_7"/>
<dbReference type="EMBL" id="CP003221">
    <property type="protein sequence ID" value="EGJ51142.1"/>
    <property type="molecule type" value="Genomic_DNA"/>
</dbReference>
<keyword evidence="7" id="KW-1185">Reference proteome</keyword>
<name>F3Z1D9_DESAF</name>
<proteinExistence type="inferred from homology"/>
<evidence type="ECO:0000313" key="6">
    <source>
        <dbReference type="EMBL" id="EGJ51142.1"/>
    </source>
</evidence>
<protein>
    <submittedName>
        <fullName evidence="6">UPF0391 membrane protein ytjA</fullName>
    </submittedName>
</protein>
<dbReference type="InterPro" id="IPR009760">
    <property type="entry name" value="DUF1328"/>
</dbReference>
<keyword evidence="4 5" id="KW-0472">Membrane</keyword>
<evidence type="ECO:0000313" key="7">
    <source>
        <dbReference type="Proteomes" id="UP000007844"/>
    </source>
</evidence>
<dbReference type="GO" id="GO:0005886">
    <property type="term" value="C:plasma membrane"/>
    <property type="evidence" value="ECO:0007669"/>
    <property type="project" value="InterPro"/>
</dbReference>
<dbReference type="HAMAP" id="MF_01361">
    <property type="entry name" value="UPF0391"/>
    <property type="match status" value="1"/>
</dbReference>
<dbReference type="PIRSF" id="PIRSF036466">
    <property type="entry name" value="UCP036466"/>
    <property type="match status" value="1"/>
</dbReference>
<dbReference type="Pfam" id="PF07043">
    <property type="entry name" value="DUF1328"/>
    <property type="match status" value="1"/>
</dbReference>
<dbReference type="RefSeq" id="WP_005984025.1">
    <property type="nucleotide sequence ID" value="NC_016629.1"/>
</dbReference>
<feature type="transmembrane region" description="Helical" evidence="5">
    <location>
        <begin position="6"/>
        <end position="26"/>
    </location>
</feature>
<evidence type="ECO:0000256" key="4">
    <source>
        <dbReference type="ARBA" id="ARBA00023136"/>
    </source>
</evidence>